<organism evidence="1 2">
    <name type="scientific">Bauhinia variegata</name>
    <name type="common">Purple orchid tree</name>
    <name type="synonym">Phanera variegata</name>
    <dbReference type="NCBI Taxonomy" id="167791"/>
    <lineage>
        <taxon>Eukaryota</taxon>
        <taxon>Viridiplantae</taxon>
        <taxon>Streptophyta</taxon>
        <taxon>Embryophyta</taxon>
        <taxon>Tracheophyta</taxon>
        <taxon>Spermatophyta</taxon>
        <taxon>Magnoliopsida</taxon>
        <taxon>eudicotyledons</taxon>
        <taxon>Gunneridae</taxon>
        <taxon>Pentapetalae</taxon>
        <taxon>rosids</taxon>
        <taxon>fabids</taxon>
        <taxon>Fabales</taxon>
        <taxon>Fabaceae</taxon>
        <taxon>Cercidoideae</taxon>
        <taxon>Cercideae</taxon>
        <taxon>Bauhiniinae</taxon>
        <taxon>Bauhinia</taxon>
    </lineage>
</organism>
<keyword evidence="2" id="KW-1185">Reference proteome</keyword>
<sequence>MRKDDKADTLVQLYLSFFTLSRVIPLAKRLSVRILDSIVTPPKFLQTERAFDMMKILQLFNQISDSWRVLLPRYFPSLTSIPLNQGIRWIPTWKAIPSRRKCCGFGGRLGRSLFGRLSFSLGRSFRFRNELWNSVTREDNAAKPRLASEAFQTLLAVADMIFSLVEEVEFGKWLKREQSPLAESPAPIYLIIPTILFFFFQQEPCIASAASDEVGGGALVADGCDPDHVLANRHQLRGILFYPQGRAFSQATYQEYLNNISRYGTRETRVYQRLIRYILS</sequence>
<dbReference type="Proteomes" id="UP000828941">
    <property type="component" value="Chromosome 14"/>
</dbReference>
<evidence type="ECO:0000313" key="2">
    <source>
        <dbReference type="Proteomes" id="UP000828941"/>
    </source>
</evidence>
<accession>A0ACB9KLN7</accession>
<dbReference type="EMBL" id="CM039439">
    <property type="protein sequence ID" value="KAI4297959.1"/>
    <property type="molecule type" value="Genomic_DNA"/>
</dbReference>
<evidence type="ECO:0000313" key="1">
    <source>
        <dbReference type="EMBL" id="KAI4297959.1"/>
    </source>
</evidence>
<protein>
    <submittedName>
        <fullName evidence="1">Uncharacterized protein</fullName>
    </submittedName>
</protein>
<gene>
    <name evidence="1" type="ORF">L6164_037812</name>
</gene>
<name>A0ACB9KLN7_BAUVA</name>
<reference evidence="1 2" key="1">
    <citation type="journal article" date="2022" name="DNA Res.">
        <title>Chromosomal-level genome assembly of the orchid tree Bauhinia variegata (Leguminosae; Cercidoideae) supports the allotetraploid origin hypothesis of Bauhinia.</title>
        <authorList>
            <person name="Zhong Y."/>
            <person name="Chen Y."/>
            <person name="Zheng D."/>
            <person name="Pang J."/>
            <person name="Liu Y."/>
            <person name="Luo S."/>
            <person name="Meng S."/>
            <person name="Qian L."/>
            <person name="Wei D."/>
            <person name="Dai S."/>
            <person name="Zhou R."/>
        </authorList>
    </citation>
    <scope>NUCLEOTIDE SEQUENCE [LARGE SCALE GENOMIC DNA]</scope>
    <source>
        <strain evidence="1">BV-YZ2020</strain>
    </source>
</reference>
<comment type="caution">
    <text evidence="1">The sequence shown here is derived from an EMBL/GenBank/DDBJ whole genome shotgun (WGS) entry which is preliminary data.</text>
</comment>
<proteinExistence type="predicted"/>